<comment type="caution">
    <text evidence="4">The sequence shown here is derived from an EMBL/GenBank/DDBJ whole genome shotgun (WGS) entry which is preliminary data.</text>
</comment>
<dbReference type="RefSeq" id="WP_386448527.1">
    <property type="nucleotide sequence ID" value="NZ_JBHSFH010000007.1"/>
</dbReference>
<feature type="coiled-coil region" evidence="1">
    <location>
        <begin position="121"/>
        <end position="148"/>
    </location>
</feature>
<sequence length="1313" mass="146746">MADVLLTPPGDWAEELRVLQLPQLCLSYFPRGLELPPGKSVADIARDLESGAWLVRSGPRSGGEPRFFRLGGSEFELRVRRQRARDSGAWLAVVLNVDPARSVPPKAHRLVPSRVSMANIWSEQRCDLAEIEERVREVEKQLRRGTRREELRSHGRLQRAVLKEYGDLGTLIELLEQRPEDPEVTVTGHVAGVKRGRHRSVVVEPGTRDVEAFRGRRVQLVGPDGRSYNTRVASNRGGRLEIIEPRDWSAELGDKVSVSVVRPFGMRQNAEALGNFRSAQVEGPWEDLARLLCRPGDLRRDEHNSRPLTIFYGDDDPDAPVLNDEQRSAVSGAVTSPHAFLVQGPPGTGKSEVICETVRQLVARGERVLLLAPTHVAVDEVLSRIGHKPGIRPLRITWRDDKVDERLRAYLPQNVGVDAAARIMRPGPDEGQTARWERELVAVGERMARFDRLRDKVHHCDAAAQELRDAARAAAEAKERLAARLAAASEEMAELDHGIAAAERALGETSSLLSAALLAEEVAREQYSLSMEALRDAALELARSGELLTLAEEAEEEAAREMRAWESWYQGRLREAAATKDAAERSMTEAHRAVASVVAELAAARTHLEQVRSTQGAFGRFAERLQLGPAGAARFAVAQAERELAQWESARTEREDALRRAAADQERITDNGRSLRAQRVTLRDQRAEEREQAERRFVPARQAFREFVLAVHGELSAAADDASAQSWAHLGQALHIRVDASGAGRPLVTGQGDRIPAWGAQLVGWVELILDELDAVTGESERCRTAHQEASRRHADWTDRQRQARIWTDAEVERLSTESEDAQADVQRLRGELNSLIAERDALSADLGQEDPASALTELTRRQSVLESLPSLAARWRELTAERSDEQLVEDMRHSLVRATNLVCATTKGIVGRGSELVRHTDYDTLIVDEASRVTESEFLIGAVKSRRWVLVGDEHQLPPHVDRDDEHFLHALTALHRTDRGAAPSLEQAVKDLAEIWAEDEELHRFRTDSVEEIALDLQASGAWQATFRDRFVEAHSRFAKQGDKADRALLHSMIRYLVQSLFQRAVKTCPEALCRPLVWQRRMIPPLAEVVNSSVYGGRYRSPADKELARVGVTPLVTRTFAKPGILIDTSRYRDAGDRPAESGHGFTNKREAELITQISQIYNDELSERGSEPVTASVLSFYRAQARQLDRRLRSRHLPMLDWQVIDVIDRIQGQQSDLVIISFTRARASARGGRPPAISPRYGQWLQDLRRLNVACTRARRALVMVGHADTLRQLGRGSRAASALQAARFYDNLFELVESGEFLQVSRL</sequence>
<protein>
    <submittedName>
        <fullName evidence="4">AAA domain-containing protein</fullName>
    </submittedName>
</protein>
<organism evidence="4 5">
    <name type="scientific">Streptomyces ovatisporus</name>
    <dbReference type="NCBI Taxonomy" id="1128682"/>
    <lineage>
        <taxon>Bacteria</taxon>
        <taxon>Bacillati</taxon>
        <taxon>Actinomycetota</taxon>
        <taxon>Actinomycetes</taxon>
        <taxon>Kitasatosporales</taxon>
        <taxon>Streptomycetaceae</taxon>
        <taxon>Streptomyces</taxon>
    </lineage>
</organism>
<dbReference type="Pfam" id="PF13087">
    <property type="entry name" value="AAA_12"/>
    <property type="match status" value="1"/>
</dbReference>
<feature type="coiled-coil region" evidence="1">
    <location>
        <begin position="812"/>
        <end position="846"/>
    </location>
</feature>
<dbReference type="InterPro" id="IPR041679">
    <property type="entry name" value="DNA2/NAM7-like_C"/>
</dbReference>
<feature type="domain" description="DNA2/NAM7 helicase helicase" evidence="2">
    <location>
        <begin position="322"/>
        <end position="509"/>
    </location>
</feature>
<evidence type="ECO:0000313" key="5">
    <source>
        <dbReference type="Proteomes" id="UP001595997"/>
    </source>
</evidence>
<keyword evidence="1" id="KW-0175">Coiled coil</keyword>
<accession>A0ABV9A6M5</accession>
<gene>
    <name evidence="4" type="ORF">ACFPA8_15560</name>
</gene>
<dbReference type="InterPro" id="IPR045055">
    <property type="entry name" value="DNA2/NAM7-like"/>
</dbReference>
<feature type="domain" description="DNA2/NAM7 helicase-like C-terminal" evidence="3">
    <location>
        <begin position="1061"/>
        <end position="1273"/>
    </location>
</feature>
<dbReference type="InterPro" id="IPR027417">
    <property type="entry name" value="P-loop_NTPase"/>
</dbReference>
<reference evidence="5" key="1">
    <citation type="journal article" date="2019" name="Int. J. Syst. Evol. Microbiol.">
        <title>The Global Catalogue of Microorganisms (GCM) 10K type strain sequencing project: providing services to taxonomists for standard genome sequencing and annotation.</title>
        <authorList>
            <consortium name="The Broad Institute Genomics Platform"/>
            <consortium name="The Broad Institute Genome Sequencing Center for Infectious Disease"/>
            <person name="Wu L."/>
            <person name="Ma J."/>
        </authorList>
    </citation>
    <scope>NUCLEOTIDE SEQUENCE [LARGE SCALE GENOMIC DNA]</scope>
    <source>
        <strain evidence="5">CGMCC 4.7357</strain>
    </source>
</reference>
<dbReference type="InterPro" id="IPR041677">
    <property type="entry name" value="DNA2/NAM7_AAA_11"/>
</dbReference>
<dbReference type="Gene3D" id="3.40.50.300">
    <property type="entry name" value="P-loop containing nucleotide triphosphate hydrolases"/>
    <property type="match status" value="3"/>
</dbReference>
<proteinExistence type="predicted"/>
<evidence type="ECO:0000259" key="3">
    <source>
        <dbReference type="Pfam" id="PF13087"/>
    </source>
</evidence>
<dbReference type="PANTHER" id="PTHR10887">
    <property type="entry name" value="DNA2/NAM7 HELICASE FAMILY"/>
    <property type="match status" value="1"/>
</dbReference>
<evidence type="ECO:0000259" key="2">
    <source>
        <dbReference type="Pfam" id="PF13086"/>
    </source>
</evidence>
<evidence type="ECO:0000313" key="4">
    <source>
        <dbReference type="EMBL" id="MFC4495548.1"/>
    </source>
</evidence>
<dbReference type="EMBL" id="JBHSFH010000007">
    <property type="protein sequence ID" value="MFC4495548.1"/>
    <property type="molecule type" value="Genomic_DNA"/>
</dbReference>
<dbReference type="CDD" id="cd18808">
    <property type="entry name" value="SF1_C_Upf1"/>
    <property type="match status" value="1"/>
</dbReference>
<dbReference type="Proteomes" id="UP001595997">
    <property type="component" value="Unassembled WGS sequence"/>
</dbReference>
<dbReference type="PANTHER" id="PTHR10887:SF495">
    <property type="entry name" value="HELICASE SENATAXIN ISOFORM X1-RELATED"/>
    <property type="match status" value="1"/>
</dbReference>
<name>A0ABV9A6M5_9ACTN</name>
<keyword evidence="5" id="KW-1185">Reference proteome</keyword>
<feature type="domain" description="DNA2/NAM7 helicase helicase" evidence="2">
    <location>
        <begin position="804"/>
        <end position="962"/>
    </location>
</feature>
<dbReference type="SUPFAM" id="SSF52540">
    <property type="entry name" value="P-loop containing nucleoside triphosphate hydrolases"/>
    <property type="match status" value="1"/>
</dbReference>
<dbReference type="InterPro" id="IPR047187">
    <property type="entry name" value="SF1_C_Upf1"/>
</dbReference>
<evidence type="ECO:0000256" key="1">
    <source>
        <dbReference type="SAM" id="Coils"/>
    </source>
</evidence>
<feature type="coiled-coil region" evidence="1">
    <location>
        <begin position="460"/>
        <end position="505"/>
    </location>
</feature>
<dbReference type="Pfam" id="PF13086">
    <property type="entry name" value="AAA_11"/>
    <property type="match status" value="2"/>
</dbReference>